<evidence type="ECO:0000313" key="3">
    <source>
        <dbReference type="EMBL" id="CAL4980601.1"/>
    </source>
</evidence>
<feature type="transmembrane region" description="Helical" evidence="1">
    <location>
        <begin position="13"/>
        <end position="35"/>
    </location>
</feature>
<keyword evidence="4" id="KW-1185">Reference proteome</keyword>
<organism evidence="3 4">
    <name type="scientific">Urochloa decumbens</name>
    <dbReference type="NCBI Taxonomy" id="240449"/>
    <lineage>
        <taxon>Eukaryota</taxon>
        <taxon>Viridiplantae</taxon>
        <taxon>Streptophyta</taxon>
        <taxon>Embryophyta</taxon>
        <taxon>Tracheophyta</taxon>
        <taxon>Spermatophyta</taxon>
        <taxon>Magnoliopsida</taxon>
        <taxon>Liliopsida</taxon>
        <taxon>Poales</taxon>
        <taxon>Poaceae</taxon>
        <taxon>PACMAD clade</taxon>
        <taxon>Panicoideae</taxon>
        <taxon>Panicodae</taxon>
        <taxon>Paniceae</taxon>
        <taxon>Melinidinae</taxon>
        <taxon>Urochloa</taxon>
    </lineage>
</organism>
<accession>A0ABC9AKK3</accession>
<dbReference type="InterPro" id="IPR007658">
    <property type="entry name" value="DUF594"/>
</dbReference>
<feature type="transmembrane region" description="Helical" evidence="1">
    <location>
        <begin position="142"/>
        <end position="158"/>
    </location>
</feature>
<evidence type="ECO:0000256" key="1">
    <source>
        <dbReference type="SAM" id="Phobius"/>
    </source>
</evidence>
<protein>
    <recommendedName>
        <fullName evidence="2">DUF4220 domain-containing protein</fullName>
    </recommendedName>
</protein>
<dbReference type="PANTHER" id="PTHR31325">
    <property type="entry name" value="OS01G0798800 PROTEIN-RELATED"/>
    <property type="match status" value="1"/>
</dbReference>
<keyword evidence="1" id="KW-0472">Membrane</keyword>
<reference evidence="4" key="1">
    <citation type="submission" date="2024-06" db="EMBL/GenBank/DDBJ databases">
        <authorList>
            <person name="Ryan C."/>
        </authorList>
    </citation>
    <scope>NUCLEOTIDE SEQUENCE [LARGE SCALE GENOMIC DNA]</scope>
</reference>
<dbReference type="AlphaFoldDB" id="A0ABC9AKK3"/>
<proteinExistence type="predicted"/>
<dbReference type="EMBL" id="OZ075131">
    <property type="protein sequence ID" value="CAL4980601.1"/>
    <property type="molecule type" value="Genomic_DNA"/>
</dbReference>
<feature type="domain" description="DUF4220" evidence="2">
    <location>
        <begin position="49"/>
        <end position="179"/>
    </location>
</feature>
<name>A0ABC9AKK3_9POAL</name>
<dbReference type="Pfam" id="PF13968">
    <property type="entry name" value="DUF4220"/>
    <property type="match status" value="1"/>
</dbReference>
<dbReference type="Proteomes" id="UP001497457">
    <property type="component" value="Chromosome 21rd"/>
</dbReference>
<keyword evidence="1" id="KW-1133">Transmembrane helix</keyword>
<reference evidence="3 4" key="2">
    <citation type="submission" date="2024-10" db="EMBL/GenBank/DDBJ databases">
        <authorList>
            <person name="Ryan C."/>
        </authorList>
    </citation>
    <scope>NUCLEOTIDE SEQUENCE [LARGE SCALE GENOMIC DNA]</scope>
</reference>
<evidence type="ECO:0000313" key="4">
    <source>
        <dbReference type="Proteomes" id="UP001497457"/>
    </source>
</evidence>
<dbReference type="InterPro" id="IPR025315">
    <property type="entry name" value="DUF4220"/>
</dbReference>
<evidence type="ECO:0000259" key="2">
    <source>
        <dbReference type="Pfam" id="PF13968"/>
    </source>
</evidence>
<sequence>MGFLEAVQWWEEWQLRVLVLASLFFQYFLYIAAFFRRWSIPTWFRFIIWLAYLGSDAITIYALAALLNRHKKQEWVSTHRDDASLEALWAPILLVHLGGVDVITAYNIEDNELWRRHVLTAVSQAAVAIYVFYKSWSGDKKLLGAAILIFVAGILKCLEKPVALKRASISSLMSIRDKRVQTQFNKTAADNIASKFLESDELYYLFVDMVPNGHKDWVGLGHDDLRSALGRSFRRLYTKEQMSQATEKHTTALTSMLRWPDQIAQYNLIGYLARDRKHWVRTMIMAFLGCKEYLDQLWCMKPCTSSKDITDLVFVHINNWKARPGAATQRKEFNSNRGHWILKDEGFDGSKILWESLRRSFDESVLIWHLATEFCYFACGSTVRTFMASYQSTKSKEISNYMAYLLFTNPEMLMTGTRPTLFRDTYEELKGIVPLEDVQEHEELAMKIIQKLKSGGMQDGGIAHDAWALSKDLMDLCEGDGDKMWRVIKGVWVEMLCFSASRCRGYLHAKSLGKGGEFLSYIWIQLIFTGEENLAEKMQRTDLHEEEDDSGAAHGTAPAVLETNCGEESVLGLLFGDENV</sequence>
<feature type="transmembrane region" description="Helical" evidence="1">
    <location>
        <begin position="47"/>
        <end position="67"/>
    </location>
</feature>
<keyword evidence="1" id="KW-0812">Transmembrane</keyword>
<dbReference type="Pfam" id="PF04578">
    <property type="entry name" value="DUF594"/>
    <property type="match status" value="1"/>
</dbReference>
<gene>
    <name evidence="3" type="ORF">URODEC1_LOCUS55740</name>
</gene>